<protein>
    <recommendedName>
        <fullName evidence="4">Membrane-bound metal-dependent hydrolase</fullName>
    </recommendedName>
</protein>
<evidence type="ECO:0000313" key="2">
    <source>
        <dbReference type="EMBL" id="SCG85842.1"/>
    </source>
</evidence>
<evidence type="ECO:0000256" key="1">
    <source>
        <dbReference type="SAM" id="Phobius"/>
    </source>
</evidence>
<accession>A0A1D3L2F0</accession>
<feature type="transmembrane region" description="Helical" evidence="1">
    <location>
        <begin position="87"/>
        <end position="112"/>
    </location>
</feature>
<dbReference type="KEGG" id="mcub:MCBB_1284"/>
<keyword evidence="3" id="KW-1185">Reference proteome</keyword>
<keyword evidence="1" id="KW-0812">Transmembrane</keyword>
<dbReference type="OrthoDB" id="241062at2157"/>
<dbReference type="AlphaFoldDB" id="A0A1D3L2F0"/>
<gene>
    <name evidence="2" type="ORF">MCBB_1284</name>
</gene>
<dbReference type="Proteomes" id="UP000094707">
    <property type="component" value="Chromosome I"/>
</dbReference>
<feature type="transmembrane region" description="Helical" evidence="1">
    <location>
        <begin position="132"/>
        <end position="152"/>
    </location>
</feature>
<reference evidence="2 3" key="1">
    <citation type="submission" date="2016-08" db="EMBL/GenBank/DDBJ databases">
        <authorList>
            <person name="Seilhamer J.J."/>
        </authorList>
    </citation>
    <scope>NUCLEOTIDE SEQUENCE [LARGE SCALE GENOMIC DNA]</scope>
    <source>
        <strain evidence="2">Buetzberg</strain>
    </source>
</reference>
<dbReference type="InterPro" id="IPR007404">
    <property type="entry name" value="YdjM-like"/>
</dbReference>
<dbReference type="Pfam" id="PF04307">
    <property type="entry name" value="YdjM"/>
    <property type="match status" value="1"/>
</dbReference>
<evidence type="ECO:0000313" key="3">
    <source>
        <dbReference type="Proteomes" id="UP000094707"/>
    </source>
</evidence>
<sequence length="160" mass="18201">MPDWVTHLAVAWTLCRILRFRFKIFSPENTMIVMVGALIPDMVKLALGLKFLGMDVWDYLEAVHLPVGSLIVAGMMALLFPERRNTFLFLSLGVATHYCLDLILLHLAGGMYLLFPFNWNYWQLGLTTSADYHVTLVAVLIAVVVYLVGRLWDKKAIKTE</sequence>
<keyword evidence="1" id="KW-1133">Transmembrane helix</keyword>
<proteinExistence type="predicted"/>
<name>A0A1D3L2F0_9EURY</name>
<evidence type="ECO:0008006" key="4">
    <source>
        <dbReference type="Google" id="ProtNLM"/>
    </source>
</evidence>
<dbReference type="EMBL" id="LT607756">
    <property type="protein sequence ID" value="SCG85842.1"/>
    <property type="molecule type" value="Genomic_DNA"/>
</dbReference>
<feature type="transmembrane region" description="Helical" evidence="1">
    <location>
        <begin position="59"/>
        <end position="80"/>
    </location>
</feature>
<organism evidence="2 3">
    <name type="scientific">Methanobacterium congolense</name>
    <dbReference type="NCBI Taxonomy" id="118062"/>
    <lineage>
        <taxon>Archaea</taxon>
        <taxon>Methanobacteriati</taxon>
        <taxon>Methanobacteriota</taxon>
        <taxon>Methanomada group</taxon>
        <taxon>Methanobacteria</taxon>
        <taxon>Methanobacteriales</taxon>
        <taxon>Methanobacteriaceae</taxon>
        <taxon>Methanobacterium</taxon>
    </lineage>
</organism>
<dbReference type="GeneID" id="30412126"/>
<dbReference type="RefSeq" id="WP_071906961.1">
    <property type="nucleotide sequence ID" value="NZ_LT607756.1"/>
</dbReference>
<keyword evidence="1" id="KW-0472">Membrane</keyword>